<feature type="domain" description="Beta-ketoacyl-[acyl-carrier-protein] synthase III C-terminal" evidence="3">
    <location>
        <begin position="239"/>
        <end position="327"/>
    </location>
</feature>
<dbReference type="SUPFAM" id="SSF53901">
    <property type="entry name" value="Thiolase-like"/>
    <property type="match status" value="1"/>
</dbReference>
<dbReference type="OrthoDB" id="9815506at2"/>
<dbReference type="RefSeq" id="WP_127194051.1">
    <property type="nucleotide sequence ID" value="NZ_RZNY01000022.1"/>
</dbReference>
<keyword evidence="1" id="KW-0808">Transferase</keyword>
<keyword evidence="2" id="KW-0012">Acyltransferase</keyword>
<comment type="caution">
    <text evidence="5">The sequence shown here is derived from an EMBL/GenBank/DDBJ whole genome shotgun (WGS) entry which is preliminary data.</text>
</comment>
<sequence length="331" mass="37293">MIKSYIKSIEYYVPKKIEYNDQNEKLTKKIGINQINVVEEETATDLAFMAAEKLFESGICEREHIDFIIFCTQSPDYFLPTSACLLQARLELPTKCGAFDYNLGCSGYVYGLSLAKGLIETGQAENILLLTGDTYSKYVNKKDQSVKVLFGDAGSATLISNVNANEDYLGPFVFGTDGTGKENLIVRNGGAREPYTEEALMELEDRYGNLRSNANLYMNGPEVFNFTLREVPPAFFELLEKTGMAIQDYDRFVFHQANKFMLEHLRLKLKIPEEKFTVCLENYGNTVSSTIPIALKNEMEQGNLDDNNKLLLLGFGVGYSWAGCKMVWKNS</sequence>
<organism evidence="5 6">
    <name type="scientific">Paenibacillus anaericanus</name>
    <dbReference type="NCBI Taxonomy" id="170367"/>
    <lineage>
        <taxon>Bacteria</taxon>
        <taxon>Bacillati</taxon>
        <taxon>Bacillota</taxon>
        <taxon>Bacilli</taxon>
        <taxon>Bacillales</taxon>
        <taxon>Paenibacillaceae</taxon>
        <taxon>Paenibacillus</taxon>
    </lineage>
</organism>
<feature type="domain" description="Beta-ketoacyl-[acyl-carrier-protein] synthase III N-terminal" evidence="4">
    <location>
        <begin position="99"/>
        <end position="178"/>
    </location>
</feature>
<evidence type="ECO:0000259" key="4">
    <source>
        <dbReference type="Pfam" id="PF08545"/>
    </source>
</evidence>
<dbReference type="Gene3D" id="3.40.47.10">
    <property type="match status" value="1"/>
</dbReference>
<dbReference type="Pfam" id="PF08541">
    <property type="entry name" value="ACP_syn_III_C"/>
    <property type="match status" value="1"/>
</dbReference>
<evidence type="ECO:0000313" key="6">
    <source>
        <dbReference type="Proteomes" id="UP000279446"/>
    </source>
</evidence>
<dbReference type="InterPro" id="IPR013751">
    <property type="entry name" value="ACP_syn_III_N"/>
</dbReference>
<name>A0A433Y461_9BACL</name>
<protein>
    <submittedName>
        <fullName evidence="5">Ketoacyl-ACP synthase III</fullName>
    </submittedName>
</protein>
<dbReference type="PANTHER" id="PTHR34069">
    <property type="entry name" value="3-OXOACYL-[ACYL-CARRIER-PROTEIN] SYNTHASE 3"/>
    <property type="match status" value="1"/>
</dbReference>
<dbReference type="GO" id="GO:0004315">
    <property type="term" value="F:3-oxoacyl-[acyl-carrier-protein] synthase activity"/>
    <property type="evidence" value="ECO:0007669"/>
    <property type="project" value="InterPro"/>
</dbReference>
<dbReference type="EMBL" id="RZNY01000022">
    <property type="protein sequence ID" value="RUT42994.1"/>
    <property type="molecule type" value="Genomic_DNA"/>
</dbReference>
<gene>
    <name evidence="5" type="ORF">EJP82_21180</name>
</gene>
<dbReference type="GO" id="GO:0006633">
    <property type="term" value="P:fatty acid biosynthetic process"/>
    <property type="evidence" value="ECO:0007669"/>
    <property type="project" value="InterPro"/>
</dbReference>
<dbReference type="InterPro" id="IPR016039">
    <property type="entry name" value="Thiolase-like"/>
</dbReference>
<dbReference type="InterPro" id="IPR013747">
    <property type="entry name" value="ACP_syn_III_C"/>
</dbReference>
<dbReference type="PANTHER" id="PTHR34069:SF2">
    <property type="entry name" value="BETA-KETOACYL-[ACYL-CARRIER-PROTEIN] SYNTHASE III"/>
    <property type="match status" value="1"/>
</dbReference>
<accession>A0A433Y461</accession>
<dbReference type="Proteomes" id="UP000279446">
    <property type="component" value="Unassembled WGS sequence"/>
</dbReference>
<dbReference type="AlphaFoldDB" id="A0A433Y461"/>
<reference evidence="5 6" key="1">
    <citation type="submission" date="2018-12" db="EMBL/GenBank/DDBJ databases">
        <authorList>
            <person name="Sun L."/>
            <person name="Chen Z."/>
        </authorList>
    </citation>
    <scope>NUCLEOTIDE SEQUENCE [LARGE SCALE GENOMIC DNA]</scope>
    <source>
        <strain evidence="5 6">DSM 15890</strain>
    </source>
</reference>
<dbReference type="GO" id="GO:0044550">
    <property type="term" value="P:secondary metabolite biosynthetic process"/>
    <property type="evidence" value="ECO:0007669"/>
    <property type="project" value="TreeGrafter"/>
</dbReference>
<evidence type="ECO:0000259" key="3">
    <source>
        <dbReference type="Pfam" id="PF08541"/>
    </source>
</evidence>
<proteinExistence type="predicted"/>
<dbReference type="Pfam" id="PF08545">
    <property type="entry name" value="ACP_syn_III"/>
    <property type="match status" value="1"/>
</dbReference>
<evidence type="ECO:0000256" key="2">
    <source>
        <dbReference type="ARBA" id="ARBA00023315"/>
    </source>
</evidence>
<dbReference type="CDD" id="cd00830">
    <property type="entry name" value="KAS_III"/>
    <property type="match status" value="1"/>
</dbReference>
<evidence type="ECO:0000313" key="5">
    <source>
        <dbReference type="EMBL" id="RUT42994.1"/>
    </source>
</evidence>
<evidence type="ECO:0000256" key="1">
    <source>
        <dbReference type="ARBA" id="ARBA00022679"/>
    </source>
</evidence>
<keyword evidence="6" id="KW-1185">Reference proteome</keyword>